<dbReference type="AlphaFoldDB" id="A0AAF0QME6"/>
<dbReference type="GO" id="GO:0071555">
    <property type="term" value="P:cell wall organization"/>
    <property type="evidence" value="ECO:0007669"/>
    <property type="project" value="UniProtKB-KW"/>
</dbReference>
<protein>
    <recommendedName>
        <fullName evidence="6">Pectin acetylesterase</fullName>
        <ecNumber evidence="6">3.1.1.-</ecNumber>
    </recommendedName>
</protein>
<evidence type="ECO:0000256" key="5">
    <source>
        <dbReference type="ARBA" id="ARBA00023316"/>
    </source>
</evidence>
<dbReference type="Pfam" id="PF03283">
    <property type="entry name" value="PAE"/>
    <property type="match status" value="1"/>
</dbReference>
<comment type="function">
    <text evidence="1 6">Hydrolyzes acetyl esters in homogalacturonan regions of pectin. In type I primary cell wall, galacturonic acid residues of pectin can be acetylated at the O-2 and O-3 positions. Decreasing the degree of acetylation of pectin gels in vitro alters their physical properties.</text>
</comment>
<dbReference type="EMBL" id="CP133615">
    <property type="protein sequence ID" value="WMV25397.1"/>
    <property type="molecule type" value="Genomic_DNA"/>
</dbReference>
<dbReference type="GO" id="GO:0016787">
    <property type="term" value="F:hydrolase activity"/>
    <property type="evidence" value="ECO:0007669"/>
    <property type="project" value="UniProtKB-KW"/>
</dbReference>
<keyword evidence="6" id="KW-0378">Hydrolase</keyword>
<sequence length="152" mass="18354">MSGNPEFYCNNYLFSHFRNRRRICLKVARQQWNRVWYCFFPENIIPYIETPLFIINSAYDAWQTIAKAIGDWYFDRTTFHQHIDPYPGARCCKRRARPVKRWGRDFWRHAEWNGEPDLGLARLKLHNEGHQGLSQKARRFHLADRTILRLVG</sequence>
<dbReference type="InterPro" id="IPR004963">
    <property type="entry name" value="PAE/NOTUM"/>
</dbReference>
<organism evidence="7 8">
    <name type="scientific">Solanum verrucosum</name>
    <dbReference type="NCBI Taxonomy" id="315347"/>
    <lineage>
        <taxon>Eukaryota</taxon>
        <taxon>Viridiplantae</taxon>
        <taxon>Streptophyta</taxon>
        <taxon>Embryophyta</taxon>
        <taxon>Tracheophyta</taxon>
        <taxon>Spermatophyta</taxon>
        <taxon>Magnoliopsida</taxon>
        <taxon>eudicotyledons</taxon>
        <taxon>Gunneridae</taxon>
        <taxon>Pentapetalae</taxon>
        <taxon>asterids</taxon>
        <taxon>lamiids</taxon>
        <taxon>Solanales</taxon>
        <taxon>Solanaceae</taxon>
        <taxon>Solanoideae</taxon>
        <taxon>Solaneae</taxon>
        <taxon>Solanum</taxon>
    </lineage>
</organism>
<keyword evidence="8" id="KW-1185">Reference proteome</keyword>
<proteinExistence type="inferred from homology"/>
<accession>A0AAF0QME6</accession>
<evidence type="ECO:0000256" key="1">
    <source>
        <dbReference type="ARBA" id="ARBA00003534"/>
    </source>
</evidence>
<dbReference type="PANTHER" id="PTHR21562">
    <property type="entry name" value="NOTUM-RELATED"/>
    <property type="match status" value="1"/>
</dbReference>
<keyword evidence="6" id="KW-0964">Secreted</keyword>
<dbReference type="EC" id="3.1.1.-" evidence="6"/>
<evidence type="ECO:0000256" key="4">
    <source>
        <dbReference type="ARBA" id="ARBA00022512"/>
    </source>
</evidence>
<dbReference type="Proteomes" id="UP001234989">
    <property type="component" value="Chromosome 4"/>
</dbReference>
<comment type="subcellular location">
    <subcellularLocation>
        <location evidence="2 6">Secreted</location>
        <location evidence="2 6">Cell wall</location>
    </subcellularLocation>
</comment>
<evidence type="ECO:0000313" key="8">
    <source>
        <dbReference type="Proteomes" id="UP001234989"/>
    </source>
</evidence>
<keyword evidence="4 6" id="KW-0134">Cell wall</keyword>
<gene>
    <name evidence="7" type="ORF">MTR67_018782</name>
</gene>
<comment type="similarity">
    <text evidence="3 6">Belongs to the pectinacetylesterase family.</text>
</comment>
<evidence type="ECO:0000256" key="3">
    <source>
        <dbReference type="ARBA" id="ARBA00005784"/>
    </source>
</evidence>
<evidence type="ECO:0000313" key="7">
    <source>
        <dbReference type="EMBL" id="WMV25397.1"/>
    </source>
</evidence>
<evidence type="ECO:0000256" key="6">
    <source>
        <dbReference type="RuleBase" id="RU363114"/>
    </source>
</evidence>
<keyword evidence="5 6" id="KW-0961">Cell wall biogenesis/degradation</keyword>
<name>A0AAF0QME6_SOLVR</name>
<reference evidence="7" key="1">
    <citation type="submission" date="2023-08" db="EMBL/GenBank/DDBJ databases">
        <title>A de novo genome assembly of Solanum verrucosum Schlechtendal, a Mexican diploid species geographically isolated from the other diploid A-genome species in potato relatives.</title>
        <authorList>
            <person name="Hosaka K."/>
        </authorList>
    </citation>
    <scope>NUCLEOTIDE SEQUENCE</scope>
    <source>
        <tissue evidence="7">Young leaves</tissue>
    </source>
</reference>
<evidence type="ECO:0000256" key="2">
    <source>
        <dbReference type="ARBA" id="ARBA00004191"/>
    </source>
</evidence>